<sequence>MTFEEVAMPAAGDLLNQHLLRTNLSEGDTADIALDREIRPIRLIHRGRMSSNPSVLNLVSHQQSTSNPLIEQLKYAEEKMRIAHQEDIYRYEEVTMGLLARVNEMVQEDQRSTMRIEELERHRDLMGQAMGHMNQVHQQSLDDHHRGIEKIEEASSAQHRRDEELSTSLHQELMILRSEAAQTFANMEQQAQSEGQQLAMEYKKLVEELNQKAHETLQFKMEASQNLSTLAIMKEQVELMKNEENMMLDEATKRMSLLESGARELRSTLDREELAKSEVVMRLRQVEMTVGNDNGVSPSALHSEVMVQVVQMLNKQKERTRYAALNFKESDDNDTQRLITHLVEEDVKDADDKKFRERVKKKKKKQYHPPSRPLTLAQVDLEVVDQMDLVMAMTPRNLRLIVVGQKEATLQVIVPPFPKVTHLDSWMAHCIANVLGACADPNHEEWIAWLNPAFRPSPDIVGLNDSGHLKFKSIDIKLGIAMAAMLKAAGDNALDLYLDVNRKSSKYVREESKLIKGRQIVAMMYESFRTRDRLDMIVTLEYLIKLQSQGDLISTYYISLIDAFKGKDSLSAMAAKVKGRLQNVDAAQLQIVNAHHREVRQQAEAKSKAEAKPKPKGKAKALPAAPAIRLCRAWNPLAPAIQKRNVTYHDDVSDCSSLDSDADSDCSTDDEVVEKPSLIKGRDRRTQSTTPKAKKKVMFANDVRFQSSNPRRSYKDRGDKIIKVNVEQRFMNDNRIKELGFSMHKARLKAQMMNDMLQDDKPGDRHVYVRIPGSDRVRETSFYDGEDELHEYEVGPEERKKVKSFGIVNCMVQPTWIRSKIKFLMDTGCGHDLISQRKVEKHGLDTLVSEEAISFQTANGVTNTDLISNFQTESFTEPINAYVLDDTPSVLSVGKRCMKQGYGFVWPLGENPFMINSEGKRISLFVNGDIPYARAGSQMSIAHDDEMAVTIKSILEQGKEEIPEKALNAVAATVDATPGEEEEPDGPAEEYSPDFIPDEAPAEEVPAEEAGRPPDPPDEGDEHAHVGDEREIEVEGEGAPTRKAKVGTLKAEAKTLAHLCTHRYRNPYCEACIRAKMKHYRTLPGAFKRELKAWGDLITFDFLDMRRAADMGIGNDDEMREVLVVRDVATRVIAAIPTMSRYTDDVVEALGRLIGRRKVKLAYSDVAPEFDAAMAQLKIPIDHSLPGLPKNNSLAERTNQEVMNTVATSLLHAGLPAQYWHFALNCVTHNLNIEDVEGDGDSAWKRMTGEDFKGKAIPFGAKVFFKPTDTRDKTYAGKFDPKGIPGVFAGYVITTGVNLSMDAAVPRNLAQPYLTEVVVLPEDLVFPLKDEYERMNSTLEGDDDDDDDDDDDEDDSKKKPPPDPDEIDDEGGAGGIPLDDYYTAVDAIGEKILERDEIDAGAHRAPPPSSALGRTDGPIEHADVGPSGRLIPKGGDEDPGEILRGLKDAKLASNDVEHWSVGTKGDGKIYLNPATSTNVVFRTRLAAMADAFFHHDDQSVYTHRKNGKRAAVGKRAVEKVLDNMIFPKIVQCNKIDLELGSPCTEGWEWAQESVQQQLQEEFLDDVVPAVPASVVFDDNWIPAMPCTTSVQHNHRVKNGTHGNCFNAMVTRPVTRKEMLDNPKAMEAFMKEWKGWWEQEVFDFSQTGEYDDVVNEAKRKGQRVHLARVHGLIYEKNYQLKEDDPARKFKGRGVLLGDQVKDQNILLVLVLLLLFCYGYCD</sequence>
<evidence type="ECO:0000313" key="5">
    <source>
        <dbReference type="Proteomes" id="UP000186817"/>
    </source>
</evidence>
<dbReference type="Gene3D" id="3.30.420.10">
    <property type="entry name" value="Ribonuclease H-like superfamily/Ribonuclease H"/>
    <property type="match status" value="1"/>
</dbReference>
<dbReference type="CDD" id="cd00303">
    <property type="entry name" value="retropepsin_like"/>
    <property type="match status" value="1"/>
</dbReference>
<proteinExistence type="predicted"/>
<evidence type="ECO:0000256" key="1">
    <source>
        <dbReference type="SAM" id="Coils"/>
    </source>
</evidence>
<accession>A0A1Q9EDB5</accession>
<evidence type="ECO:0000256" key="2">
    <source>
        <dbReference type="SAM" id="MobiDB-lite"/>
    </source>
</evidence>
<protein>
    <recommendedName>
        <fullName evidence="3">Integrase catalytic domain-containing protein</fullName>
    </recommendedName>
</protein>
<keyword evidence="5" id="KW-1185">Reference proteome</keyword>
<feature type="region of interest" description="Disordered" evidence="2">
    <location>
        <begin position="974"/>
        <end position="1039"/>
    </location>
</feature>
<dbReference type="OrthoDB" id="417183at2759"/>
<feature type="compositionally biased region" description="Acidic residues" evidence="2">
    <location>
        <begin position="1340"/>
        <end position="1354"/>
    </location>
</feature>
<feature type="region of interest" description="Disordered" evidence="2">
    <location>
        <begin position="1396"/>
        <end position="1435"/>
    </location>
</feature>
<dbReference type="Gene3D" id="2.40.70.10">
    <property type="entry name" value="Acid Proteases"/>
    <property type="match status" value="1"/>
</dbReference>
<keyword evidence="1" id="KW-0175">Coiled coil</keyword>
<organism evidence="4 5">
    <name type="scientific">Symbiodinium microadriaticum</name>
    <name type="common">Dinoflagellate</name>
    <name type="synonym">Zooxanthella microadriatica</name>
    <dbReference type="NCBI Taxonomy" id="2951"/>
    <lineage>
        <taxon>Eukaryota</taxon>
        <taxon>Sar</taxon>
        <taxon>Alveolata</taxon>
        <taxon>Dinophyceae</taxon>
        <taxon>Suessiales</taxon>
        <taxon>Symbiodiniaceae</taxon>
        <taxon>Symbiodinium</taxon>
    </lineage>
</organism>
<feature type="region of interest" description="Disordered" evidence="2">
    <location>
        <begin position="597"/>
        <end position="622"/>
    </location>
</feature>
<dbReference type="InterPro" id="IPR012337">
    <property type="entry name" value="RNaseH-like_sf"/>
</dbReference>
<evidence type="ECO:0000313" key="4">
    <source>
        <dbReference type="EMBL" id="OLQ05381.1"/>
    </source>
</evidence>
<name>A0A1Q9EDB5_SYMMI</name>
<dbReference type="SUPFAM" id="SSF53098">
    <property type="entry name" value="Ribonuclease H-like"/>
    <property type="match status" value="1"/>
</dbReference>
<evidence type="ECO:0000259" key="3">
    <source>
        <dbReference type="PROSITE" id="PS50994"/>
    </source>
</evidence>
<dbReference type="EMBL" id="LSRX01000187">
    <property type="protein sequence ID" value="OLQ05381.1"/>
    <property type="molecule type" value="Genomic_DNA"/>
</dbReference>
<dbReference type="GO" id="GO:0015074">
    <property type="term" value="P:DNA integration"/>
    <property type="evidence" value="ECO:0007669"/>
    <property type="project" value="InterPro"/>
</dbReference>
<dbReference type="InterPro" id="IPR021109">
    <property type="entry name" value="Peptidase_aspartic_dom_sf"/>
</dbReference>
<feature type="domain" description="Integrase catalytic" evidence="3">
    <location>
        <begin position="1080"/>
        <end position="1256"/>
    </location>
</feature>
<dbReference type="InterPro" id="IPR036397">
    <property type="entry name" value="RNaseH_sf"/>
</dbReference>
<feature type="compositionally biased region" description="Acidic residues" evidence="2">
    <location>
        <begin position="978"/>
        <end position="1007"/>
    </location>
</feature>
<dbReference type="Proteomes" id="UP000186817">
    <property type="component" value="Unassembled WGS sequence"/>
</dbReference>
<reference evidence="4 5" key="1">
    <citation type="submission" date="2016-02" db="EMBL/GenBank/DDBJ databases">
        <title>Genome analysis of coral dinoflagellate symbionts highlights evolutionary adaptations to a symbiotic lifestyle.</title>
        <authorList>
            <person name="Aranda M."/>
            <person name="Li Y."/>
            <person name="Liew Y.J."/>
            <person name="Baumgarten S."/>
            <person name="Simakov O."/>
            <person name="Wilson M."/>
            <person name="Piel J."/>
            <person name="Ashoor H."/>
            <person name="Bougouffa S."/>
            <person name="Bajic V.B."/>
            <person name="Ryu T."/>
            <person name="Ravasi T."/>
            <person name="Bayer T."/>
            <person name="Micklem G."/>
            <person name="Kim H."/>
            <person name="Bhak J."/>
            <person name="Lajeunesse T.C."/>
            <person name="Voolstra C.R."/>
        </authorList>
    </citation>
    <scope>NUCLEOTIDE SEQUENCE [LARGE SCALE GENOMIC DNA]</scope>
    <source>
        <strain evidence="4 5">CCMP2467</strain>
    </source>
</reference>
<feature type="coiled-coil region" evidence="1">
    <location>
        <begin position="234"/>
        <end position="268"/>
    </location>
</feature>
<gene>
    <name evidence="4" type="ORF">AK812_SmicGene11455</name>
</gene>
<dbReference type="PROSITE" id="PS50994">
    <property type="entry name" value="INTEGRASE"/>
    <property type="match status" value="1"/>
</dbReference>
<dbReference type="InterPro" id="IPR001584">
    <property type="entry name" value="Integrase_cat-core"/>
</dbReference>
<feature type="region of interest" description="Disordered" evidence="2">
    <location>
        <begin position="1337"/>
        <end position="1379"/>
    </location>
</feature>
<dbReference type="GO" id="GO:0003676">
    <property type="term" value="F:nucleic acid binding"/>
    <property type="evidence" value="ECO:0007669"/>
    <property type="project" value="InterPro"/>
</dbReference>
<feature type="compositionally biased region" description="Basic and acidic residues" evidence="2">
    <location>
        <begin position="597"/>
        <end position="613"/>
    </location>
</feature>
<comment type="caution">
    <text evidence="4">The sequence shown here is derived from an EMBL/GenBank/DDBJ whole genome shotgun (WGS) entry which is preliminary data.</text>
</comment>